<accession>V7DAA6</accession>
<proteinExistence type="predicted"/>
<dbReference type="EMBL" id="AXUP01000166">
    <property type="protein sequence ID" value="ESW39229.1"/>
    <property type="molecule type" value="Genomic_DNA"/>
</dbReference>
<comment type="caution">
    <text evidence="1">The sequence shown here is derived from an EMBL/GenBank/DDBJ whole genome shotgun (WGS) entry which is preliminary data.</text>
</comment>
<reference evidence="1 2" key="1">
    <citation type="submission" date="2013-10" db="EMBL/GenBank/DDBJ databases">
        <title>Whole Genome Shotgun Sequence of Pseudomonas taiwanensis SJ9.</title>
        <authorList>
            <person name="Hong S.-J."/>
            <person name="Shin J.-H."/>
        </authorList>
    </citation>
    <scope>NUCLEOTIDE SEQUENCE [LARGE SCALE GENOMIC DNA]</scope>
    <source>
        <strain evidence="1 2">SJ9</strain>
    </source>
</reference>
<name>V7DAA6_9PSED</name>
<sequence length="299" mass="33169">MNANMSEKNVIDEATNLRNQRIAEGLAQAIQKHAPHIQESLASFGKWLSEMGTQLAPVIKWVASVDWKHVQERIEGFPEASSQAMKVASREGWFFNWQGGFQDVMELTESIGAASSASDIDTILMAYYNDYWDYYSELLAEKYPARKTAIHAAIDAHRSFAPAGYSLSIPVFLAQADGIFSEVTGIPSAMDKVRGQNVIKGSQWLSTQIGADEEAMGSLLPALELHELDILKSQGARNAKVRETGKVFDALNRHQVMHGEVSDYGTEINSMKAFSFLLFVALHVPDILEDAKKRSSEKE</sequence>
<gene>
    <name evidence="1" type="ORF">O164_13470</name>
</gene>
<evidence type="ECO:0000313" key="2">
    <source>
        <dbReference type="Proteomes" id="UP000018511"/>
    </source>
</evidence>
<dbReference type="AlphaFoldDB" id="V7DAA6"/>
<organism evidence="1 2">
    <name type="scientific">Pseudomonas taiwanensis SJ9</name>
    <dbReference type="NCBI Taxonomy" id="1388762"/>
    <lineage>
        <taxon>Bacteria</taxon>
        <taxon>Pseudomonadati</taxon>
        <taxon>Pseudomonadota</taxon>
        <taxon>Gammaproteobacteria</taxon>
        <taxon>Pseudomonadales</taxon>
        <taxon>Pseudomonadaceae</taxon>
        <taxon>Pseudomonas</taxon>
    </lineage>
</organism>
<protein>
    <submittedName>
        <fullName evidence="1">Uncharacterized protein</fullName>
    </submittedName>
</protein>
<evidence type="ECO:0000313" key="1">
    <source>
        <dbReference type="EMBL" id="ESW39229.1"/>
    </source>
</evidence>
<dbReference type="Proteomes" id="UP000018511">
    <property type="component" value="Unassembled WGS sequence"/>
</dbReference>